<keyword evidence="7 11" id="KW-0256">Endoplasmic reticulum</keyword>
<dbReference type="GO" id="GO:0006488">
    <property type="term" value="P:dolichol-linked oligosaccharide biosynthetic process"/>
    <property type="evidence" value="ECO:0007669"/>
    <property type="project" value="InterPro"/>
</dbReference>
<keyword evidence="13" id="KW-1185">Reference proteome</keyword>
<comment type="caution">
    <text evidence="11">Lacks conserved residue(s) required for the propagation of feature annotation.</text>
</comment>
<keyword evidence="8 11" id="KW-1133">Transmembrane helix</keyword>
<evidence type="ECO:0000256" key="7">
    <source>
        <dbReference type="ARBA" id="ARBA00022824"/>
    </source>
</evidence>
<dbReference type="GO" id="GO:0004577">
    <property type="term" value="F:N-acetylglucosaminyldiphosphodolichol N-acetylglucosaminyltransferase activity"/>
    <property type="evidence" value="ECO:0007669"/>
    <property type="project" value="TreeGrafter"/>
</dbReference>
<keyword evidence="6 11" id="KW-0812">Transmembrane</keyword>
<evidence type="ECO:0000313" key="12">
    <source>
        <dbReference type="EMBL" id="KAG0651993.1"/>
    </source>
</evidence>
<dbReference type="GO" id="GO:0043541">
    <property type="term" value="C:UDP-N-acetylglucosamine transferase complex"/>
    <property type="evidence" value="ECO:0007669"/>
    <property type="project" value="TreeGrafter"/>
</dbReference>
<dbReference type="Pfam" id="PF08660">
    <property type="entry name" value="Alg14"/>
    <property type="match status" value="1"/>
</dbReference>
<evidence type="ECO:0000256" key="6">
    <source>
        <dbReference type="ARBA" id="ARBA00022692"/>
    </source>
</evidence>
<dbReference type="InterPro" id="IPR013969">
    <property type="entry name" value="Oligosacch_biosynth_Alg14"/>
</dbReference>
<evidence type="ECO:0000256" key="10">
    <source>
        <dbReference type="ARBA" id="ARBA00032062"/>
    </source>
</evidence>
<feature type="transmembrane region" description="Helical" evidence="11">
    <location>
        <begin position="6"/>
        <end position="30"/>
    </location>
</feature>
<comment type="subunit">
    <text evidence="4 11">Heterodimer with ALG13 to form a functional enzyme.</text>
</comment>
<comment type="similarity">
    <text evidence="3 11">Belongs to the ALG14 family.</text>
</comment>
<evidence type="ECO:0000313" key="13">
    <source>
        <dbReference type="Proteomes" id="UP000785200"/>
    </source>
</evidence>
<evidence type="ECO:0000256" key="9">
    <source>
        <dbReference type="ARBA" id="ARBA00023136"/>
    </source>
</evidence>
<feature type="transmembrane region" description="Helical" evidence="11">
    <location>
        <begin position="176"/>
        <end position="195"/>
    </location>
</feature>
<organism evidence="12 13">
    <name type="scientific">Hyphodiscus hymeniophilus</name>
    <dbReference type="NCBI Taxonomy" id="353542"/>
    <lineage>
        <taxon>Eukaryota</taxon>
        <taxon>Fungi</taxon>
        <taxon>Dikarya</taxon>
        <taxon>Ascomycota</taxon>
        <taxon>Pezizomycotina</taxon>
        <taxon>Leotiomycetes</taxon>
        <taxon>Helotiales</taxon>
        <taxon>Hyphodiscaceae</taxon>
        <taxon>Hyphodiscus</taxon>
    </lineage>
</organism>
<dbReference type="GO" id="GO:0031965">
    <property type="term" value="C:nuclear membrane"/>
    <property type="evidence" value="ECO:0007669"/>
    <property type="project" value="UniProtKB-SubCell"/>
</dbReference>
<comment type="function">
    <text evidence="11">Involved in protein N-glycosylation. Essential for the second step of the dolichol-linked oligosaccharide pathway. Anchors the catalytic subunit ALG13 to the ER.</text>
</comment>
<dbReference type="Gene3D" id="3.40.50.2000">
    <property type="entry name" value="Glycogen Phosphorylase B"/>
    <property type="match status" value="1"/>
</dbReference>
<evidence type="ECO:0000256" key="1">
    <source>
        <dbReference type="ARBA" id="ARBA00004389"/>
    </source>
</evidence>
<evidence type="ECO:0000256" key="2">
    <source>
        <dbReference type="ARBA" id="ARBA00004590"/>
    </source>
</evidence>
<evidence type="ECO:0000256" key="8">
    <source>
        <dbReference type="ARBA" id="ARBA00022989"/>
    </source>
</evidence>
<sequence>MANLSALQVISTGIAIVFVSGCVRLFWLFLSISRPVRDPRIKYPKTGPSHMVVVLGSGGHTAEMMSLLRDVDPTKYIHRTYIISSGDGFSSDRAFDIETKIQSRHNHGNVSSVGEVYPATGKWEVKIVPRARKIHQSRWTTALSSLWCLISCMATLRTSSITSIVSPFDYPDVIIANGPATAVMVVLASFLLKLFGFAPIYKMKTIYVESWARVKTLSLSGKVLLWLRICDKFVVQWEELAKNINQDGTRRKVEWSGFLVE</sequence>
<dbReference type="PANTHER" id="PTHR12154">
    <property type="entry name" value="GLYCOSYL TRANSFERASE-RELATED"/>
    <property type="match status" value="1"/>
</dbReference>
<reference evidence="12" key="1">
    <citation type="submission" date="2019-07" db="EMBL/GenBank/DDBJ databases">
        <title>Hyphodiscus hymeniophilus genome sequencing and assembly.</title>
        <authorList>
            <person name="Kramer G."/>
            <person name="Nodwell J."/>
        </authorList>
    </citation>
    <scope>NUCLEOTIDE SEQUENCE</scope>
    <source>
        <strain evidence="12">ATCC 34498</strain>
    </source>
</reference>
<name>A0A9P6VQW9_9HELO</name>
<evidence type="ECO:0000256" key="4">
    <source>
        <dbReference type="ARBA" id="ARBA00011335"/>
    </source>
</evidence>
<evidence type="ECO:0000256" key="3">
    <source>
        <dbReference type="ARBA" id="ARBA00009731"/>
    </source>
</evidence>
<feature type="transmembrane region" description="Helical" evidence="11">
    <location>
        <begin position="139"/>
        <end position="156"/>
    </location>
</feature>
<dbReference type="PANTHER" id="PTHR12154:SF4">
    <property type="entry name" value="UDP-N-ACETYLGLUCOSAMINE TRANSFERASE SUBUNIT ALG14 HOMOLOG"/>
    <property type="match status" value="1"/>
</dbReference>
<evidence type="ECO:0000256" key="11">
    <source>
        <dbReference type="RuleBase" id="RU362127"/>
    </source>
</evidence>
<protein>
    <recommendedName>
        <fullName evidence="5 11">UDP-N-acetylglucosamine transferase subunit ALG14</fullName>
    </recommendedName>
    <alternativeName>
        <fullName evidence="10 11">Asparagine-linked glycosylation protein 14</fullName>
    </alternativeName>
</protein>
<comment type="subcellular location">
    <subcellularLocation>
        <location evidence="1 11">Endoplasmic reticulum membrane</location>
        <topology evidence="1 11">Single-pass membrane protein</topology>
    </subcellularLocation>
    <subcellularLocation>
        <location evidence="2">Nucleus membrane</location>
        <topology evidence="2">Single-pass membrane protein</topology>
    </subcellularLocation>
</comment>
<comment type="caution">
    <text evidence="12">The sequence shown here is derived from an EMBL/GenBank/DDBJ whole genome shotgun (WGS) entry which is preliminary data.</text>
</comment>
<gene>
    <name evidence="11" type="primary">ALG14</name>
    <name evidence="12" type="ORF">D0Z07_0949</name>
</gene>
<dbReference type="OrthoDB" id="17098at2759"/>
<keyword evidence="9 11" id="KW-0472">Membrane</keyword>
<dbReference type="AlphaFoldDB" id="A0A9P6VQW9"/>
<evidence type="ECO:0000256" key="5">
    <source>
        <dbReference type="ARBA" id="ARBA00017467"/>
    </source>
</evidence>
<accession>A0A9P6VQW9</accession>
<dbReference type="Proteomes" id="UP000785200">
    <property type="component" value="Unassembled WGS sequence"/>
</dbReference>
<dbReference type="EMBL" id="VNKQ01000003">
    <property type="protein sequence ID" value="KAG0651993.1"/>
    <property type="molecule type" value="Genomic_DNA"/>
</dbReference>
<proteinExistence type="inferred from homology"/>